<evidence type="ECO:0000313" key="2">
    <source>
        <dbReference type="Proteomes" id="UP000549250"/>
    </source>
</evidence>
<name>A0A839TBX2_AZOMA</name>
<evidence type="ECO:0000313" key="1">
    <source>
        <dbReference type="EMBL" id="MBB3105093.1"/>
    </source>
</evidence>
<sequence>MIKFFGEIRAADPYQTLIVKTLDQKTVLLYVAVSESWTYERLQKLPLRALSF</sequence>
<proteinExistence type="predicted"/>
<gene>
    <name evidence="1" type="ORF">FHR87_003527</name>
</gene>
<protein>
    <submittedName>
        <fullName evidence="1">Uncharacterized protein</fullName>
    </submittedName>
</protein>
<accession>A0A839TBX2</accession>
<dbReference type="Proteomes" id="UP000549250">
    <property type="component" value="Unassembled WGS sequence"/>
</dbReference>
<dbReference type="EMBL" id="JACHXI010000025">
    <property type="protein sequence ID" value="MBB3105093.1"/>
    <property type="molecule type" value="Genomic_DNA"/>
</dbReference>
<comment type="caution">
    <text evidence="1">The sequence shown here is derived from an EMBL/GenBank/DDBJ whole genome shotgun (WGS) entry which is preliminary data.</text>
</comment>
<dbReference type="AlphaFoldDB" id="A0A839TBX2"/>
<keyword evidence="2" id="KW-1185">Reference proteome</keyword>
<organism evidence="1 2">
    <name type="scientific">Azomonas macrocytogenes</name>
    <name type="common">Azotobacter macrocytogenes</name>
    <dbReference type="NCBI Taxonomy" id="69962"/>
    <lineage>
        <taxon>Bacteria</taxon>
        <taxon>Pseudomonadati</taxon>
        <taxon>Pseudomonadota</taxon>
        <taxon>Gammaproteobacteria</taxon>
        <taxon>Pseudomonadales</taxon>
        <taxon>Pseudomonadaceae</taxon>
        <taxon>Azomonas</taxon>
    </lineage>
</organism>
<reference evidence="1 2" key="1">
    <citation type="submission" date="2020-08" db="EMBL/GenBank/DDBJ databases">
        <title>Genomic Encyclopedia of Type Strains, Phase III (KMG-III): the genomes of soil and plant-associated and newly described type strains.</title>
        <authorList>
            <person name="Whitman W."/>
        </authorList>
    </citation>
    <scope>NUCLEOTIDE SEQUENCE [LARGE SCALE GENOMIC DNA]</scope>
    <source>
        <strain evidence="1 2">CECT 4462</strain>
    </source>
</reference>